<comment type="caution">
    <text evidence="1">The sequence shown here is derived from an EMBL/GenBank/DDBJ whole genome shotgun (WGS) entry which is preliminary data.</text>
</comment>
<dbReference type="Gene3D" id="3.10.20.30">
    <property type="match status" value="1"/>
</dbReference>
<gene>
    <name evidence="1" type="primary">thiS</name>
    <name evidence="1" type="ORF">HMPREF0220_2705</name>
</gene>
<organism evidence="1 2">
    <name type="scientific">Clostridioides difficile NAP08</name>
    <dbReference type="NCBI Taxonomy" id="525259"/>
    <lineage>
        <taxon>Bacteria</taxon>
        <taxon>Bacillati</taxon>
        <taxon>Bacillota</taxon>
        <taxon>Clostridia</taxon>
        <taxon>Peptostreptococcales</taxon>
        <taxon>Peptostreptococcaceae</taxon>
        <taxon>Clostridioides</taxon>
    </lineage>
</organism>
<dbReference type="InterPro" id="IPR003749">
    <property type="entry name" value="ThiS/MoaD-like"/>
</dbReference>
<accession>D5Q723</accession>
<dbReference type="PANTHER" id="PTHR34472">
    <property type="entry name" value="SULFUR CARRIER PROTEIN THIS"/>
    <property type="match status" value="1"/>
</dbReference>
<protein>
    <submittedName>
        <fullName evidence="1">Thiamine biosynthesis protein ThiS</fullName>
    </submittedName>
</protein>
<evidence type="ECO:0000313" key="2">
    <source>
        <dbReference type="Proteomes" id="UP000003227"/>
    </source>
</evidence>
<sequence length="71" mass="8075">MKRGGDLVKVNGKEIEFEENLTVIDLLNKYNLKSDRVVVEVNLEIIEESNYNTYVLKDEDIVELISFIGGG</sequence>
<name>D5Q723_CLODI</name>
<dbReference type="InterPro" id="IPR016155">
    <property type="entry name" value="Mopterin_synth/thiamin_S_b"/>
</dbReference>
<dbReference type="SUPFAM" id="SSF54285">
    <property type="entry name" value="MoaD/ThiS"/>
    <property type="match status" value="1"/>
</dbReference>
<reference evidence="1 2" key="1">
    <citation type="submission" date="2010-05" db="EMBL/GenBank/DDBJ databases">
        <authorList>
            <person name="Qin X."/>
            <person name="Bachman B."/>
            <person name="Battles P."/>
            <person name="Bell A."/>
            <person name="Bess C."/>
            <person name="Bickham C."/>
            <person name="Chaboub L."/>
            <person name="Chen D."/>
            <person name="Coyle M."/>
            <person name="Deiros D.R."/>
            <person name="Dinh H."/>
            <person name="Forbes L."/>
            <person name="Fowler G."/>
            <person name="Francisco L."/>
            <person name="Fu Q."/>
            <person name="Gubbala S."/>
            <person name="Hale W."/>
            <person name="Han Y."/>
            <person name="Hemphill L."/>
            <person name="Highlander S.K."/>
            <person name="Hirani K."/>
            <person name="Hogues M."/>
            <person name="Jackson L."/>
            <person name="Jakkamsetti A."/>
            <person name="Javaid M."/>
            <person name="Jiang H."/>
            <person name="Korchina V."/>
            <person name="Kovar C."/>
            <person name="Lara F."/>
            <person name="Lee S."/>
            <person name="Mata R."/>
            <person name="Mathew T."/>
            <person name="Moen C."/>
            <person name="Morales K."/>
            <person name="Munidasa M."/>
            <person name="Nazareth L."/>
            <person name="Ngo R."/>
            <person name="Nguyen L."/>
            <person name="Okwuonu G."/>
            <person name="Ongeri F."/>
            <person name="Patil S."/>
            <person name="Petrosino J."/>
            <person name="Pham C."/>
            <person name="Pham P."/>
            <person name="Pu L.-L."/>
            <person name="Puazo M."/>
            <person name="Raj R."/>
            <person name="Reid J."/>
            <person name="Rouhana J."/>
            <person name="Saada N."/>
            <person name="Shang Y."/>
            <person name="Simmons D."/>
            <person name="Thornton R."/>
            <person name="Warren J."/>
            <person name="Weissenberger G."/>
            <person name="Zhang J."/>
            <person name="Zhang L."/>
            <person name="Zhou C."/>
            <person name="Zhu D."/>
            <person name="Muzny D."/>
            <person name="Worley K."/>
            <person name="Gibbs R."/>
        </authorList>
    </citation>
    <scope>NUCLEOTIDE SEQUENCE [LARGE SCALE GENOMIC DNA]</scope>
    <source>
        <strain evidence="1 2">NAP08</strain>
    </source>
</reference>
<dbReference type="AlphaFoldDB" id="D5Q723"/>
<dbReference type="Pfam" id="PF02597">
    <property type="entry name" value="ThiS"/>
    <property type="match status" value="1"/>
</dbReference>
<dbReference type="EMBL" id="ADNX01000061">
    <property type="protein sequence ID" value="EFH06294.1"/>
    <property type="molecule type" value="Genomic_DNA"/>
</dbReference>
<dbReference type="Proteomes" id="UP000003227">
    <property type="component" value="Unassembled WGS sequence"/>
</dbReference>
<dbReference type="CDD" id="cd00565">
    <property type="entry name" value="Ubl_ThiS"/>
    <property type="match status" value="1"/>
</dbReference>
<dbReference type="InterPro" id="IPR012675">
    <property type="entry name" value="Beta-grasp_dom_sf"/>
</dbReference>
<evidence type="ECO:0000313" key="1">
    <source>
        <dbReference type="EMBL" id="EFH06294.1"/>
    </source>
</evidence>
<dbReference type="NCBIfam" id="TIGR01683">
    <property type="entry name" value="thiS"/>
    <property type="match status" value="1"/>
</dbReference>
<proteinExistence type="predicted"/>
<dbReference type="PANTHER" id="PTHR34472:SF1">
    <property type="entry name" value="SULFUR CARRIER PROTEIN THIS"/>
    <property type="match status" value="1"/>
</dbReference>
<dbReference type="HOGENOM" id="CLU_174611_3_3_9"/>
<dbReference type="InterPro" id="IPR010035">
    <property type="entry name" value="Thi_S"/>
</dbReference>